<dbReference type="PANTHER" id="PTHR24252">
    <property type="entry name" value="ACROSIN-RELATED"/>
    <property type="match status" value="1"/>
</dbReference>
<dbReference type="Gene3D" id="2.40.10.10">
    <property type="entry name" value="Trypsin-like serine proteases"/>
    <property type="match status" value="1"/>
</dbReference>
<reference evidence="12" key="2">
    <citation type="submission" date="2022-10" db="EMBL/GenBank/DDBJ databases">
        <authorList>
            <consortium name="ENA_rothamsted_submissions"/>
            <consortium name="culmorum"/>
            <person name="King R."/>
        </authorList>
    </citation>
    <scope>NUCLEOTIDE SEQUENCE</scope>
</reference>
<dbReference type="CDD" id="cd00190">
    <property type="entry name" value="Tryp_SPc"/>
    <property type="match status" value="1"/>
</dbReference>
<evidence type="ECO:0000259" key="11">
    <source>
        <dbReference type="PROSITE" id="PS50240"/>
    </source>
</evidence>
<dbReference type="Proteomes" id="UP001153714">
    <property type="component" value="Chromosome 17"/>
</dbReference>
<dbReference type="FunFam" id="2.40.10.10:FF:000047">
    <property type="entry name" value="Trypsin eta"/>
    <property type="match status" value="1"/>
</dbReference>
<dbReference type="InterPro" id="IPR001314">
    <property type="entry name" value="Peptidase_S1A"/>
</dbReference>
<evidence type="ECO:0000256" key="4">
    <source>
        <dbReference type="ARBA" id="ARBA00022801"/>
    </source>
</evidence>
<feature type="chain" id="PRO_5040186313" description="trypsin" evidence="10">
    <location>
        <begin position="21"/>
        <end position="273"/>
    </location>
</feature>
<evidence type="ECO:0000256" key="3">
    <source>
        <dbReference type="ARBA" id="ARBA00022670"/>
    </source>
</evidence>
<dbReference type="InterPro" id="IPR009003">
    <property type="entry name" value="Peptidase_S1_PA"/>
</dbReference>
<dbReference type="PROSITE" id="PS00135">
    <property type="entry name" value="TRYPSIN_SER"/>
    <property type="match status" value="1"/>
</dbReference>
<evidence type="ECO:0000313" key="13">
    <source>
        <dbReference type="Proteomes" id="UP001153714"/>
    </source>
</evidence>
<evidence type="ECO:0000256" key="10">
    <source>
        <dbReference type="SAM" id="SignalP"/>
    </source>
</evidence>
<dbReference type="GO" id="GO:0005576">
    <property type="term" value="C:extracellular region"/>
    <property type="evidence" value="ECO:0007669"/>
    <property type="project" value="UniProtKB-SubCell"/>
</dbReference>
<dbReference type="GO" id="GO:0016485">
    <property type="term" value="P:protein processing"/>
    <property type="evidence" value="ECO:0007669"/>
    <property type="project" value="UniProtKB-ARBA"/>
</dbReference>
<name>A0A9N9R0E6_9NEOP</name>
<dbReference type="SUPFAM" id="SSF50494">
    <property type="entry name" value="Trypsin-like serine proteases"/>
    <property type="match status" value="1"/>
</dbReference>
<evidence type="ECO:0000256" key="6">
    <source>
        <dbReference type="ARBA" id="ARBA00023157"/>
    </source>
</evidence>
<keyword evidence="5 9" id="KW-0720">Serine protease</keyword>
<proteinExistence type="predicted"/>
<dbReference type="InterPro" id="IPR033116">
    <property type="entry name" value="TRYPSIN_SER"/>
</dbReference>
<dbReference type="PROSITE" id="PS50240">
    <property type="entry name" value="TRYPSIN_DOM"/>
    <property type="match status" value="1"/>
</dbReference>
<dbReference type="SMART" id="SM00020">
    <property type="entry name" value="Tryp_SPc"/>
    <property type="match status" value="1"/>
</dbReference>
<dbReference type="Pfam" id="PF00089">
    <property type="entry name" value="Trypsin"/>
    <property type="match status" value="1"/>
</dbReference>
<evidence type="ECO:0000256" key="5">
    <source>
        <dbReference type="ARBA" id="ARBA00022825"/>
    </source>
</evidence>
<comment type="subcellular location">
    <subcellularLocation>
        <location evidence="1">Secreted</location>
    </subcellularLocation>
</comment>
<dbReference type="InterPro" id="IPR043504">
    <property type="entry name" value="Peptidase_S1_PA_chymotrypsin"/>
</dbReference>
<organism evidence="12 13">
    <name type="scientific">Diatraea saccharalis</name>
    <name type="common">sugarcane borer</name>
    <dbReference type="NCBI Taxonomy" id="40085"/>
    <lineage>
        <taxon>Eukaryota</taxon>
        <taxon>Metazoa</taxon>
        <taxon>Ecdysozoa</taxon>
        <taxon>Arthropoda</taxon>
        <taxon>Hexapoda</taxon>
        <taxon>Insecta</taxon>
        <taxon>Pterygota</taxon>
        <taxon>Neoptera</taxon>
        <taxon>Endopterygota</taxon>
        <taxon>Lepidoptera</taxon>
        <taxon>Glossata</taxon>
        <taxon>Ditrysia</taxon>
        <taxon>Pyraloidea</taxon>
        <taxon>Crambidae</taxon>
        <taxon>Crambinae</taxon>
        <taxon>Diatraea</taxon>
    </lineage>
</organism>
<evidence type="ECO:0000256" key="2">
    <source>
        <dbReference type="ARBA" id="ARBA00022525"/>
    </source>
</evidence>
<dbReference type="GO" id="GO:0004252">
    <property type="term" value="F:serine-type endopeptidase activity"/>
    <property type="evidence" value="ECO:0007669"/>
    <property type="project" value="UniProtKB-EC"/>
</dbReference>
<reference evidence="12" key="1">
    <citation type="submission" date="2021-12" db="EMBL/GenBank/DDBJ databases">
        <authorList>
            <person name="King R."/>
        </authorList>
    </citation>
    <scope>NUCLEOTIDE SEQUENCE</scope>
</reference>
<evidence type="ECO:0000256" key="7">
    <source>
        <dbReference type="ARBA" id="ARBA00036320"/>
    </source>
</evidence>
<keyword evidence="4 9" id="KW-0378">Hydrolase</keyword>
<keyword evidence="6" id="KW-1015">Disulfide bond</keyword>
<feature type="signal peptide" evidence="10">
    <location>
        <begin position="1"/>
        <end position="20"/>
    </location>
</feature>
<gene>
    <name evidence="12" type="ORF">DIATSA_LOCUS4981</name>
</gene>
<dbReference type="PROSITE" id="PS51257">
    <property type="entry name" value="PROKAR_LIPOPROTEIN"/>
    <property type="match status" value="1"/>
</dbReference>
<accession>A0A9N9R0E6</accession>
<evidence type="ECO:0000313" key="12">
    <source>
        <dbReference type="EMBL" id="CAG9787074.1"/>
    </source>
</evidence>
<keyword evidence="10" id="KW-0732">Signal</keyword>
<dbReference type="PRINTS" id="PR00722">
    <property type="entry name" value="CHYMOTRYPSIN"/>
</dbReference>
<dbReference type="AlphaFoldDB" id="A0A9N9R0E6"/>
<dbReference type="EC" id="3.4.21.4" evidence="8"/>
<keyword evidence="13" id="KW-1185">Reference proteome</keyword>
<sequence length="273" mass="28924">MFRTLCLLAAAVAAASSAAAAATAACKPCTCGVARRGRVVGGVAASPGEMPWVAALLRDGRVVCGATVVARDHLITATHCVYDVEVSRLGVLVGELDVNSTRARALHVSHVTQHPDFNRYNYDNDIAVLRLEEPLPDALYRAACLPDDEENLSGSDAVVSGWGSTVEKGPESNILMKTTVQIWSEEECSGAGYGRSKVTPRMLCANAAGRDACTGDSGGPLLLSQPHYTIVGVVSWGRGCARRGYPGVYSRVDRFLPWLRVALRHACTCTPPA</sequence>
<dbReference type="PROSITE" id="PS00134">
    <property type="entry name" value="TRYPSIN_HIS"/>
    <property type="match status" value="1"/>
</dbReference>
<dbReference type="InterPro" id="IPR001254">
    <property type="entry name" value="Trypsin_dom"/>
</dbReference>
<dbReference type="InterPro" id="IPR018114">
    <property type="entry name" value="TRYPSIN_HIS"/>
</dbReference>
<dbReference type="EMBL" id="OU893348">
    <property type="protein sequence ID" value="CAG9787074.1"/>
    <property type="molecule type" value="Genomic_DNA"/>
</dbReference>
<evidence type="ECO:0000256" key="1">
    <source>
        <dbReference type="ARBA" id="ARBA00004613"/>
    </source>
</evidence>
<feature type="domain" description="Peptidase S1" evidence="11">
    <location>
        <begin position="39"/>
        <end position="264"/>
    </location>
</feature>
<evidence type="ECO:0000256" key="8">
    <source>
        <dbReference type="ARBA" id="ARBA00038868"/>
    </source>
</evidence>
<keyword evidence="2" id="KW-0964">Secreted</keyword>
<dbReference type="PANTHER" id="PTHR24252:SF7">
    <property type="entry name" value="HYALIN"/>
    <property type="match status" value="1"/>
</dbReference>
<evidence type="ECO:0000256" key="9">
    <source>
        <dbReference type="RuleBase" id="RU363034"/>
    </source>
</evidence>
<protein>
    <recommendedName>
        <fullName evidence="8">trypsin</fullName>
        <ecNumber evidence="8">3.4.21.4</ecNumber>
    </recommendedName>
</protein>
<dbReference type="OrthoDB" id="93664at2759"/>
<comment type="catalytic activity">
    <reaction evidence="7">
        <text>Preferential cleavage: Arg-|-Xaa, Lys-|-Xaa.</text>
        <dbReference type="EC" id="3.4.21.4"/>
    </reaction>
</comment>
<keyword evidence="3 9" id="KW-0645">Protease</keyword>